<feature type="compositionally biased region" description="Low complexity" evidence="1">
    <location>
        <begin position="223"/>
        <end position="235"/>
    </location>
</feature>
<feature type="compositionally biased region" description="Polar residues" evidence="1">
    <location>
        <begin position="191"/>
        <end position="211"/>
    </location>
</feature>
<keyword evidence="3" id="KW-0269">Exonuclease</keyword>
<feature type="non-terminal residue" evidence="3">
    <location>
        <position position="256"/>
    </location>
</feature>
<feature type="signal peptide" evidence="2">
    <location>
        <begin position="1"/>
        <end position="16"/>
    </location>
</feature>
<reference evidence="3" key="1">
    <citation type="journal article" date="2014" name="PLoS ONE">
        <title>Transcriptome-Based Identification of ABC Transporters in the Western Tarnished Plant Bug Lygus hesperus.</title>
        <authorList>
            <person name="Hull J.J."/>
            <person name="Chaney K."/>
            <person name="Geib S.M."/>
            <person name="Fabrick J.A."/>
            <person name="Brent C.S."/>
            <person name="Walsh D."/>
            <person name="Lavine L.C."/>
        </authorList>
    </citation>
    <scope>NUCLEOTIDE SEQUENCE</scope>
</reference>
<protein>
    <submittedName>
        <fullName evidence="3">Dis3-like exonuclease C2C4.07c</fullName>
    </submittedName>
</protein>
<dbReference type="EMBL" id="GBRD01015406">
    <property type="protein sequence ID" value="JAG50420.1"/>
    <property type="molecule type" value="Transcribed_RNA"/>
</dbReference>
<keyword evidence="3" id="KW-0540">Nuclease</keyword>
<reference evidence="3" key="2">
    <citation type="submission" date="2014-07" db="EMBL/GenBank/DDBJ databases">
        <authorList>
            <person name="Hull J."/>
        </authorList>
    </citation>
    <scope>NUCLEOTIDE SEQUENCE</scope>
</reference>
<organism evidence="3">
    <name type="scientific">Lygus hesperus</name>
    <name type="common">Western plant bug</name>
    <dbReference type="NCBI Taxonomy" id="30085"/>
    <lineage>
        <taxon>Eukaryota</taxon>
        <taxon>Metazoa</taxon>
        <taxon>Ecdysozoa</taxon>
        <taxon>Arthropoda</taxon>
        <taxon>Hexapoda</taxon>
        <taxon>Insecta</taxon>
        <taxon>Pterygota</taxon>
        <taxon>Neoptera</taxon>
        <taxon>Paraneoptera</taxon>
        <taxon>Hemiptera</taxon>
        <taxon>Heteroptera</taxon>
        <taxon>Panheteroptera</taxon>
        <taxon>Cimicomorpha</taxon>
        <taxon>Miridae</taxon>
        <taxon>Mirini</taxon>
        <taxon>Lygus</taxon>
    </lineage>
</organism>
<feature type="region of interest" description="Disordered" evidence="1">
    <location>
        <begin position="164"/>
        <end position="256"/>
    </location>
</feature>
<sequence length="256" mass="28277">SACPVVVLAMAALASGFGGQAVMGSLRYNSDIDSGGVQTPYNIFELLNPLSIFRRLVASIKFYFHGVIPSYLRRILTSLKNLLGVLNQYGKRYNSWYAPQSAYPPVPVDQTLQISQSVPETVPVPPYNYGWSTLLGSYLPGLRRYSSQKSGYISGISRYLSHPSGSRPLNIGEKSPRLVDRSLGSGHPSKNRSNPPQQSHNLSQKRAQVSEISGHLPHQRGNQSQKSAQRSQKSAHQLQKSAHRSQEMVTSCRRVL</sequence>
<keyword evidence="3" id="KW-0378">Hydrolase</keyword>
<keyword evidence="2" id="KW-0732">Signal</keyword>
<gene>
    <name evidence="3" type="ORF">CM83_100644</name>
</gene>
<dbReference type="GO" id="GO:0004527">
    <property type="term" value="F:exonuclease activity"/>
    <property type="evidence" value="ECO:0007669"/>
    <property type="project" value="UniProtKB-KW"/>
</dbReference>
<feature type="chain" id="PRO_5015033678" evidence="2">
    <location>
        <begin position="17"/>
        <end position="256"/>
    </location>
</feature>
<name>A0A0A9WLC7_LYGHE</name>
<accession>A0A0A9WLC7</accession>
<evidence type="ECO:0000256" key="1">
    <source>
        <dbReference type="SAM" id="MobiDB-lite"/>
    </source>
</evidence>
<dbReference type="AlphaFoldDB" id="A0A0A9WLC7"/>
<feature type="non-terminal residue" evidence="3">
    <location>
        <position position="1"/>
    </location>
</feature>
<reference evidence="4" key="3">
    <citation type="submission" date="2014-09" db="EMBL/GenBank/DDBJ databases">
        <authorList>
            <person name="Magalhaes I.L.F."/>
            <person name="Oliveira U."/>
            <person name="Santos F.R."/>
            <person name="Vidigal T.H.D.A."/>
            <person name="Brescovit A.D."/>
            <person name="Santos A.J."/>
        </authorList>
    </citation>
    <scope>NUCLEOTIDE SEQUENCE</scope>
</reference>
<evidence type="ECO:0000313" key="4">
    <source>
        <dbReference type="EMBL" id="JAG50420.1"/>
    </source>
</evidence>
<proteinExistence type="predicted"/>
<dbReference type="EMBL" id="GBHO01035378">
    <property type="protein sequence ID" value="JAG08226.1"/>
    <property type="molecule type" value="Transcribed_RNA"/>
</dbReference>
<evidence type="ECO:0000313" key="3">
    <source>
        <dbReference type="EMBL" id="JAG08226.1"/>
    </source>
</evidence>
<evidence type="ECO:0000256" key="2">
    <source>
        <dbReference type="SAM" id="SignalP"/>
    </source>
</evidence>